<accession>A0ABS4Z3U0</accession>
<feature type="region of interest" description="Disordered" evidence="1">
    <location>
        <begin position="1"/>
        <end position="26"/>
    </location>
</feature>
<name>A0ABS4Z3U0_9MICC</name>
<dbReference type="RefSeq" id="WP_209683490.1">
    <property type="nucleotide sequence ID" value="NZ_JAGIOI010000001.1"/>
</dbReference>
<feature type="compositionally biased region" description="Low complexity" evidence="1">
    <location>
        <begin position="16"/>
        <end position="26"/>
    </location>
</feature>
<evidence type="ECO:0000313" key="3">
    <source>
        <dbReference type="Proteomes" id="UP000711614"/>
    </source>
</evidence>
<dbReference type="Proteomes" id="UP000711614">
    <property type="component" value="Unassembled WGS sequence"/>
</dbReference>
<sequence>MTTGYQQPRAAQRINRGGAARKPGAAGSIRDAVVDLSETELAELFELPGAEPAPEELEVEILAQQADEFTCGSCFLVRHRSQLAREKGGLMFCRDCEG</sequence>
<proteinExistence type="predicted"/>
<reference evidence="2 3" key="1">
    <citation type="submission" date="2021-03" db="EMBL/GenBank/DDBJ databases">
        <title>Sequencing the genomes of 1000 actinobacteria strains.</title>
        <authorList>
            <person name="Klenk H.-P."/>
        </authorList>
    </citation>
    <scope>NUCLEOTIDE SEQUENCE [LARGE SCALE GENOMIC DNA]</scope>
    <source>
        <strain evidence="2 3">DSM 16005</strain>
    </source>
</reference>
<keyword evidence="3" id="KW-1185">Reference proteome</keyword>
<dbReference type="Pfam" id="PF13834">
    <property type="entry name" value="DUF4193"/>
    <property type="match status" value="1"/>
</dbReference>
<dbReference type="InterPro" id="IPR025242">
    <property type="entry name" value="DUF4193"/>
</dbReference>
<organism evidence="2 3">
    <name type="scientific">Arthrobacter stackebrandtii</name>
    <dbReference type="NCBI Taxonomy" id="272161"/>
    <lineage>
        <taxon>Bacteria</taxon>
        <taxon>Bacillati</taxon>
        <taxon>Actinomycetota</taxon>
        <taxon>Actinomycetes</taxon>
        <taxon>Micrococcales</taxon>
        <taxon>Micrococcaceae</taxon>
        <taxon>Arthrobacter</taxon>
    </lineage>
</organism>
<evidence type="ECO:0000256" key="1">
    <source>
        <dbReference type="SAM" id="MobiDB-lite"/>
    </source>
</evidence>
<evidence type="ECO:0000313" key="2">
    <source>
        <dbReference type="EMBL" id="MBP2414913.1"/>
    </source>
</evidence>
<comment type="caution">
    <text evidence="2">The sequence shown here is derived from an EMBL/GenBank/DDBJ whole genome shotgun (WGS) entry which is preliminary data.</text>
</comment>
<dbReference type="EMBL" id="JAGIOI010000001">
    <property type="protein sequence ID" value="MBP2414913.1"/>
    <property type="molecule type" value="Genomic_DNA"/>
</dbReference>
<protein>
    <recommendedName>
        <fullName evidence="4">DUF4193 domain-containing protein</fullName>
    </recommendedName>
</protein>
<evidence type="ECO:0008006" key="4">
    <source>
        <dbReference type="Google" id="ProtNLM"/>
    </source>
</evidence>
<gene>
    <name evidence="2" type="ORF">JOF48_003712</name>
</gene>